<protein>
    <submittedName>
        <fullName evidence="1">Uncharacterized protein</fullName>
    </submittedName>
</protein>
<evidence type="ECO:0000313" key="1">
    <source>
        <dbReference type="EMBL" id="KAL3768138.1"/>
    </source>
</evidence>
<gene>
    <name evidence="1" type="ORF">ACHAWU_002696</name>
</gene>
<accession>A0ABD3MW32</accession>
<evidence type="ECO:0000313" key="2">
    <source>
        <dbReference type="Proteomes" id="UP001530293"/>
    </source>
</evidence>
<dbReference type="Proteomes" id="UP001530293">
    <property type="component" value="Unassembled WGS sequence"/>
</dbReference>
<comment type="caution">
    <text evidence="1">The sequence shown here is derived from an EMBL/GenBank/DDBJ whole genome shotgun (WGS) entry which is preliminary data.</text>
</comment>
<keyword evidence="2" id="KW-1185">Reference proteome</keyword>
<dbReference type="EMBL" id="JALLBG020000069">
    <property type="protein sequence ID" value="KAL3768138.1"/>
    <property type="molecule type" value="Genomic_DNA"/>
</dbReference>
<dbReference type="AlphaFoldDB" id="A0ABD3MW32"/>
<name>A0ABD3MW32_9STRA</name>
<sequence>MNLTYREPIVNVDVIHWDTTISSSVTVPEALLPHDLERPELLETANPFDQEVIETVCYTHLAEQLMVQTYHLNSKYYVDSEYFGMPGSVYFGAHNRVFCMTPAKHQAACSEFDPCHRPWFVTASSGPKDVVLGTSLVLRHFTPHGSR</sequence>
<reference evidence="1 2" key="1">
    <citation type="submission" date="2024-10" db="EMBL/GenBank/DDBJ databases">
        <title>Updated reference genomes for cyclostephanoid diatoms.</title>
        <authorList>
            <person name="Roberts W.R."/>
            <person name="Alverson A.J."/>
        </authorList>
    </citation>
    <scope>NUCLEOTIDE SEQUENCE [LARGE SCALE GENOMIC DNA]</scope>
    <source>
        <strain evidence="1 2">AJA232-27</strain>
    </source>
</reference>
<proteinExistence type="predicted"/>
<organism evidence="1 2">
    <name type="scientific">Discostella pseudostelligera</name>
    <dbReference type="NCBI Taxonomy" id="259834"/>
    <lineage>
        <taxon>Eukaryota</taxon>
        <taxon>Sar</taxon>
        <taxon>Stramenopiles</taxon>
        <taxon>Ochrophyta</taxon>
        <taxon>Bacillariophyta</taxon>
        <taxon>Coscinodiscophyceae</taxon>
        <taxon>Thalassiosirophycidae</taxon>
        <taxon>Stephanodiscales</taxon>
        <taxon>Stephanodiscaceae</taxon>
        <taxon>Discostella</taxon>
    </lineage>
</organism>